<evidence type="ECO:0000259" key="8">
    <source>
        <dbReference type="Pfam" id="PF12696"/>
    </source>
</evidence>
<dbReference type="PANTHER" id="PTHR37937">
    <property type="entry name" value="CONJUGATIVE TRANSFER: DNA TRANSPORT"/>
    <property type="match status" value="1"/>
</dbReference>
<evidence type="ECO:0000256" key="1">
    <source>
        <dbReference type="ARBA" id="ARBA00004651"/>
    </source>
</evidence>
<dbReference type="PANTHER" id="PTHR37937:SF1">
    <property type="entry name" value="CONJUGATIVE TRANSFER: DNA TRANSPORT"/>
    <property type="match status" value="1"/>
</dbReference>
<feature type="transmembrane region" description="Helical" evidence="7">
    <location>
        <begin position="67"/>
        <end position="88"/>
    </location>
</feature>
<sequence>MSLGEEMRTWKPSTVLTFWGMVVGTWAGMSLTLGVRVWSWATGTPVPGNPIDLVGAIARGRVVATTGMWVCVGAAGALVLAVVLLPRLARAGGGRRERGDEAARRTGRRSDTRGINEKSVRAKAKRLVKTDVDAFGLPIGKAVNDRRSLWSSFEDVCTVIAGPRAGKTTCWVVSRILWAPGLVVATSNKRDVLDETRQARGRRGNVWVFDPQSIALEPQVFWWDILSYVTNATKALALSQIFIDTTRDSRAQTNAYFDQASKNLVAALLLAAARGRNKSLRDVYRWVTNPAGREPLVILRESGEQMMALALEEAMNLVAETRSGVYGGAATTLSFVFNEEALRWVTPQPHLPALDVRSMVRSTDTLYCLSQEGPGDAGPIVTALTVAVTEAAVDLARSQPDGRMPIPALIELDEAANVCRWGQLPNMYSHFGSRGILVDTILQSWAQGEGAWGKEGIMKIWSASNVKVYGGSDNENDYLAGLERIIGAYWQHSRQTTYSAGQGSSTTTGMDAQQRQIATVADLGALPAGRAWVLSSGNQPVLVATVPYWKQKQLSGQTSWVKRLLRRKSNTVAPHVVGDNVLTATAAVQTPQQPPAEAPSEANPWVRAQKGR</sequence>
<keyword evidence="5 7" id="KW-0472">Membrane</keyword>
<dbReference type="InterPro" id="IPR032689">
    <property type="entry name" value="TraG-D_C"/>
</dbReference>
<dbReference type="AlphaFoldDB" id="A0A1Q8XFR9"/>
<dbReference type="Gene3D" id="3.40.50.300">
    <property type="entry name" value="P-loop containing nucleotide triphosphate hydrolases"/>
    <property type="match status" value="1"/>
</dbReference>
<comment type="subcellular location">
    <subcellularLocation>
        <location evidence="1">Cell membrane</location>
        <topology evidence="1">Multi-pass membrane protein</topology>
    </subcellularLocation>
</comment>
<accession>A0A1Q8XFR9</accession>
<protein>
    <recommendedName>
        <fullName evidence="8">TraD/TraG TraM recognition site domain-containing protein</fullName>
    </recommendedName>
</protein>
<evidence type="ECO:0000256" key="6">
    <source>
        <dbReference type="SAM" id="MobiDB-lite"/>
    </source>
</evidence>
<evidence type="ECO:0000313" key="9">
    <source>
        <dbReference type="EMBL" id="OLO79160.1"/>
    </source>
</evidence>
<feature type="region of interest" description="Disordered" evidence="6">
    <location>
        <begin position="95"/>
        <end position="116"/>
    </location>
</feature>
<dbReference type="InterPro" id="IPR027417">
    <property type="entry name" value="P-loop_NTPase"/>
</dbReference>
<gene>
    <name evidence="9" type="ORF">BKH15_02655</name>
</gene>
<keyword evidence="3 7" id="KW-0812">Transmembrane</keyword>
<keyword evidence="2" id="KW-1003">Cell membrane</keyword>
<dbReference type="EMBL" id="MSKW01000005">
    <property type="protein sequence ID" value="OLO79160.1"/>
    <property type="molecule type" value="Genomic_DNA"/>
</dbReference>
<dbReference type="Pfam" id="PF12696">
    <property type="entry name" value="TraG-D_C"/>
    <property type="match status" value="1"/>
</dbReference>
<organism evidence="9 10">
    <name type="scientific">Actinomyces oris</name>
    <dbReference type="NCBI Taxonomy" id="544580"/>
    <lineage>
        <taxon>Bacteria</taxon>
        <taxon>Bacillati</taxon>
        <taxon>Actinomycetota</taxon>
        <taxon>Actinomycetes</taxon>
        <taxon>Actinomycetales</taxon>
        <taxon>Actinomycetaceae</taxon>
        <taxon>Actinomyces</taxon>
    </lineage>
</organism>
<dbReference type="RefSeq" id="WP_075414100.1">
    <property type="nucleotide sequence ID" value="NZ_MSKW01000005.1"/>
</dbReference>
<evidence type="ECO:0000256" key="4">
    <source>
        <dbReference type="ARBA" id="ARBA00022989"/>
    </source>
</evidence>
<evidence type="ECO:0000256" key="5">
    <source>
        <dbReference type="ARBA" id="ARBA00023136"/>
    </source>
</evidence>
<evidence type="ECO:0000256" key="3">
    <source>
        <dbReference type="ARBA" id="ARBA00022692"/>
    </source>
</evidence>
<feature type="transmembrane region" description="Helical" evidence="7">
    <location>
        <begin position="16"/>
        <end position="38"/>
    </location>
</feature>
<dbReference type="Proteomes" id="UP000186769">
    <property type="component" value="Unassembled WGS sequence"/>
</dbReference>
<dbReference type="SUPFAM" id="SSF52540">
    <property type="entry name" value="P-loop containing nucleoside triphosphate hydrolases"/>
    <property type="match status" value="1"/>
</dbReference>
<proteinExistence type="predicted"/>
<reference evidence="9 10" key="1">
    <citation type="submission" date="2016-12" db="EMBL/GenBank/DDBJ databases">
        <title>Genomic comparison of strains in the 'Actinomyces naeslundii' group.</title>
        <authorList>
            <person name="Mughal S.R."/>
            <person name="Do T."/>
            <person name="Gilbert S.C."/>
            <person name="Witherden E.A."/>
            <person name="Didelot X."/>
            <person name="Beighton D."/>
        </authorList>
    </citation>
    <scope>NUCLEOTIDE SEQUENCE [LARGE SCALE GENOMIC DNA]</scope>
    <source>
        <strain evidence="9 10">G53E</strain>
    </source>
</reference>
<dbReference type="GO" id="GO:0005886">
    <property type="term" value="C:plasma membrane"/>
    <property type="evidence" value="ECO:0007669"/>
    <property type="project" value="UniProtKB-SubCell"/>
</dbReference>
<name>A0A1Q8XFR9_9ACTO</name>
<evidence type="ECO:0000313" key="10">
    <source>
        <dbReference type="Proteomes" id="UP000186769"/>
    </source>
</evidence>
<evidence type="ECO:0000256" key="7">
    <source>
        <dbReference type="SAM" id="Phobius"/>
    </source>
</evidence>
<keyword evidence="4 7" id="KW-1133">Transmembrane helix</keyword>
<dbReference type="CDD" id="cd01127">
    <property type="entry name" value="TrwB_TraG_TraD_VirD4"/>
    <property type="match status" value="1"/>
</dbReference>
<comment type="caution">
    <text evidence="9">The sequence shown here is derived from an EMBL/GenBank/DDBJ whole genome shotgun (WGS) entry which is preliminary data.</text>
</comment>
<feature type="domain" description="TraD/TraG TraM recognition site" evidence="8">
    <location>
        <begin position="408"/>
        <end position="527"/>
    </location>
</feature>
<dbReference type="InterPro" id="IPR051539">
    <property type="entry name" value="T4SS-coupling_protein"/>
</dbReference>
<feature type="region of interest" description="Disordered" evidence="6">
    <location>
        <begin position="587"/>
        <end position="612"/>
    </location>
</feature>
<evidence type="ECO:0000256" key="2">
    <source>
        <dbReference type="ARBA" id="ARBA00022475"/>
    </source>
</evidence>